<dbReference type="EMBL" id="JACHXJ010000002">
    <property type="protein sequence ID" value="MBB3127604.1"/>
    <property type="molecule type" value="Genomic_DNA"/>
</dbReference>
<protein>
    <submittedName>
        <fullName evidence="5">Stage V sporulation protein AF</fullName>
    </submittedName>
</protein>
<evidence type="ECO:0000256" key="3">
    <source>
        <dbReference type="SAM" id="MobiDB-lite"/>
    </source>
</evidence>
<evidence type="ECO:0000256" key="1">
    <source>
        <dbReference type="ARBA" id="ARBA00005278"/>
    </source>
</evidence>
<dbReference type="GO" id="GO:0016020">
    <property type="term" value="C:membrane"/>
    <property type="evidence" value="ECO:0007669"/>
    <property type="project" value="InterPro"/>
</dbReference>
<gene>
    <name evidence="5" type="ORF">FHS19_002258</name>
</gene>
<dbReference type="PANTHER" id="PTHR22550:SF9">
    <property type="entry name" value="STAGE V SPORULATION PROTEIN AF"/>
    <property type="match status" value="1"/>
</dbReference>
<dbReference type="PIRSF" id="PIRSF005690">
    <property type="entry name" value="GerBA"/>
    <property type="match status" value="1"/>
</dbReference>
<dbReference type="AlphaFoldDB" id="A0A839TL94"/>
<dbReference type="GO" id="GO:0009847">
    <property type="term" value="P:spore germination"/>
    <property type="evidence" value="ECO:0007669"/>
    <property type="project" value="InterPro"/>
</dbReference>
<sequence length="587" mass="66137">MRDDKDQEINVEDPAGIAMIMQYGDESKAKKEDASHRAKEGEKHRRMAGRREGGEEHTGGEHEAKGDGGEDKRMQEKRDRERSDTVEESIIYWQDKDEIPESLETTKNTLKEVVGLGSSFDIVFREMTLAGQSTGLFFINGFAKDNILVEILKRLTYLSADQLTSDALKSFFDLYIPHIQVEMSDKLSAAINKALMGMCVLFIEGEQACIIMDTRSYPVRSPEEPSIERVVRGARDGFTETLLTNIALVRRRIRDPGFKSELVQVGRRTRTDVCIAYIDDIVDKVQVDSIRKKIKSIDIDGLPQGDKQLEEAIINKGWHPYPLVRYSERPDVVASHILEGRVVVFVDTSPSVMVMPTTFFDLCQHAEENRQTAFMGTYLRWVRFLGIFASMFLLPLWMLLVTDPYLKPQDLIFIGPHDTAKIPLIAQFLLVEFGVDLLRLAAVHTPTPLASAMGLIAAILVGDIAVKTGLFVNEVVLYMAVAAIGMFATPSYELGLANRMVRLVLLVAVAIFKVQGFVVGTTLLILLLTLHRSYNSSYLWPFIPFNAKALSEVLLRFPVLESKKRPSFNKTRDNTRMAKNPDNREQS</sequence>
<dbReference type="Pfam" id="PF03323">
    <property type="entry name" value="GerA"/>
    <property type="match status" value="1"/>
</dbReference>
<evidence type="ECO:0000256" key="4">
    <source>
        <dbReference type="SAM" id="Phobius"/>
    </source>
</evidence>
<feature type="compositionally biased region" description="Basic and acidic residues" evidence="3">
    <location>
        <begin position="25"/>
        <end position="85"/>
    </location>
</feature>
<dbReference type="Proteomes" id="UP000517523">
    <property type="component" value="Unassembled WGS sequence"/>
</dbReference>
<dbReference type="InterPro" id="IPR004995">
    <property type="entry name" value="Spore_Ger"/>
</dbReference>
<feature type="transmembrane region" description="Helical" evidence="4">
    <location>
        <begin position="448"/>
        <end position="466"/>
    </location>
</feature>
<feature type="region of interest" description="Disordered" evidence="3">
    <location>
        <begin position="566"/>
        <end position="587"/>
    </location>
</feature>
<feature type="region of interest" description="Disordered" evidence="3">
    <location>
        <begin position="1"/>
        <end position="85"/>
    </location>
</feature>
<name>A0A839TL94_9BACL</name>
<organism evidence="5 6">
    <name type="scientific">Paenibacillus rhizosphaerae</name>
    <dbReference type="NCBI Taxonomy" id="297318"/>
    <lineage>
        <taxon>Bacteria</taxon>
        <taxon>Bacillati</taxon>
        <taxon>Bacillota</taxon>
        <taxon>Bacilli</taxon>
        <taxon>Bacillales</taxon>
        <taxon>Paenibacillaceae</taxon>
        <taxon>Paenibacillus</taxon>
    </lineage>
</organism>
<feature type="compositionally biased region" description="Basic and acidic residues" evidence="3">
    <location>
        <begin position="570"/>
        <end position="587"/>
    </location>
</feature>
<keyword evidence="4" id="KW-0812">Transmembrane</keyword>
<feature type="transmembrane region" description="Helical" evidence="4">
    <location>
        <begin position="381"/>
        <end position="401"/>
    </location>
</feature>
<comment type="similarity">
    <text evidence="1">Belongs to the GerABKA family.</text>
</comment>
<evidence type="ECO:0000313" key="5">
    <source>
        <dbReference type="EMBL" id="MBB3127604.1"/>
    </source>
</evidence>
<evidence type="ECO:0000313" key="6">
    <source>
        <dbReference type="Proteomes" id="UP000517523"/>
    </source>
</evidence>
<keyword evidence="4" id="KW-1133">Transmembrane helix</keyword>
<feature type="transmembrane region" description="Helical" evidence="4">
    <location>
        <begin position="504"/>
        <end position="530"/>
    </location>
</feature>
<dbReference type="PANTHER" id="PTHR22550">
    <property type="entry name" value="SPORE GERMINATION PROTEIN"/>
    <property type="match status" value="1"/>
</dbReference>
<comment type="caution">
    <text evidence="5">The sequence shown here is derived from an EMBL/GenBank/DDBJ whole genome shotgun (WGS) entry which is preliminary data.</text>
</comment>
<dbReference type="InterPro" id="IPR050768">
    <property type="entry name" value="UPF0353/GerABKA_families"/>
</dbReference>
<proteinExistence type="inferred from homology"/>
<accession>A0A839TL94</accession>
<reference evidence="5 6" key="1">
    <citation type="submission" date="2020-08" db="EMBL/GenBank/DDBJ databases">
        <title>Genomic Encyclopedia of Type Strains, Phase III (KMG-III): the genomes of soil and plant-associated and newly described type strains.</title>
        <authorList>
            <person name="Whitman W."/>
        </authorList>
    </citation>
    <scope>NUCLEOTIDE SEQUENCE [LARGE SCALE GENOMIC DNA]</scope>
    <source>
        <strain evidence="5 6">CECT 5831</strain>
    </source>
</reference>
<keyword evidence="2 4" id="KW-0472">Membrane</keyword>
<evidence type="ECO:0000256" key="2">
    <source>
        <dbReference type="ARBA" id="ARBA00023136"/>
    </source>
</evidence>
<feature type="transmembrane region" description="Helical" evidence="4">
    <location>
        <begin position="475"/>
        <end position="492"/>
    </location>
</feature>